<organism evidence="1 2">
    <name type="scientific">Racocetra fulgida</name>
    <dbReference type="NCBI Taxonomy" id="60492"/>
    <lineage>
        <taxon>Eukaryota</taxon>
        <taxon>Fungi</taxon>
        <taxon>Fungi incertae sedis</taxon>
        <taxon>Mucoromycota</taxon>
        <taxon>Glomeromycotina</taxon>
        <taxon>Glomeromycetes</taxon>
        <taxon>Diversisporales</taxon>
        <taxon>Gigasporaceae</taxon>
        <taxon>Racocetra</taxon>
    </lineage>
</organism>
<gene>
    <name evidence="1" type="ORF">RFULGI_LOCUS2895</name>
</gene>
<dbReference type="Proteomes" id="UP000789396">
    <property type="component" value="Unassembled WGS sequence"/>
</dbReference>
<reference evidence="1" key="1">
    <citation type="submission" date="2021-06" db="EMBL/GenBank/DDBJ databases">
        <authorList>
            <person name="Kallberg Y."/>
            <person name="Tangrot J."/>
            <person name="Rosling A."/>
        </authorList>
    </citation>
    <scope>NUCLEOTIDE SEQUENCE</scope>
    <source>
        <strain evidence="1">IN212</strain>
    </source>
</reference>
<sequence>MSIILYLQLLLKYLQRVPEGVLDQAHQVPPPGMRTYKIYYQSDFDYSD</sequence>
<keyword evidence="2" id="KW-1185">Reference proteome</keyword>
<proteinExistence type="predicted"/>
<dbReference type="EMBL" id="CAJVPZ010002342">
    <property type="protein sequence ID" value="CAG8510985.1"/>
    <property type="molecule type" value="Genomic_DNA"/>
</dbReference>
<evidence type="ECO:0000313" key="2">
    <source>
        <dbReference type="Proteomes" id="UP000789396"/>
    </source>
</evidence>
<accession>A0A9N9F5R8</accession>
<name>A0A9N9F5R8_9GLOM</name>
<evidence type="ECO:0000313" key="1">
    <source>
        <dbReference type="EMBL" id="CAG8510985.1"/>
    </source>
</evidence>
<protein>
    <submittedName>
        <fullName evidence="1">6812_t:CDS:1</fullName>
    </submittedName>
</protein>
<comment type="caution">
    <text evidence="1">The sequence shown here is derived from an EMBL/GenBank/DDBJ whole genome shotgun (WGS) entry which is preliminary data.</text>
</comment>
<feature type="non-terminal residue" evidence="1">
    <location>
        <position position="48"/>
    </location>
</feature>
<dbReference type="AlphaFoldDB" id="A0A9N9F5R8"/>